<evidence type="ECO:0000256" key="1">
    <source>
        <dbReference type="ARBA" id="ARBA00005187"/>
    </source>
</evidence>
<dbReference type="InterPro" id="IPR029055">
    <property type="entry name" value="Ntn_hydrolases_N"/>
</dbReference>
<dbReference type="SUPFAM" id="SSF52402">
    <property type="entry name" value="Adenine nucleotide alpha hydrolases-like"/>
    <property type="match status" value="1"/>
</dbReference>
<dbReference type="InterPro" id="IPR014729">
    <property type="entry name" value="Rossmann-like_a/b/a_fold"/>
</dbReference>
<dbReference type="EC" id="6.3.5.4" evidence="3"/>
<dbReference type="PROSITE" id="PS51278">
    <property type="entry name" value="GATASE_TYPE_2"/>
    <property type="match status" value="1"/>
</dbReference>
<proteinExistence type="inferred from homology"/>
<feature type="site" description="Important for beta-aspartyl-AMP intermediate formation" evidence="10">
    <location>
        <position position="362"/>
    </location>
</feature>
<accession>A0A444JCJ6</accession>
<keyword evidence="12" id="KW-0436">Ligase</keyword>
<comment type="pathway">
    <text evidence="1">Amino-acid biosynthesis; L-asparagine biosynthesis; L-asparagine from L-aspartate (L-Gln route): step 1/1.</text>
</comment>
<dbReference type="PANTHER" id="PTHR43284:SF1">
    <property type="entry name" value="ASPARAGINE SYNTHETASE"/>
    <property type="match status" value="1"/>
</dbReference>
<keyword evidence="6 8" id="KW-0315">Glutamine amidotransferase</keyword>
<dbReference type="GO" id="GO:0005524">
    <property type="term" value="F:ATP binding"/>
    <property type="evidence" value="ECO:0007669"/>
    <property type="project" value="UniProtKB-KW"/>
</dbReference>
<keyword evidence="8" id="KW-0061">Asparagine biosynthesis</keyword>
<feature type="active site" description="For GATase activity" evidence="8">
    <location>
        <position position="2"/>
    </location>
</feature>
<evidence type="ECO:0000259" key="11">
    <source>
        <dbReference type="PROSITE" id="PS51278"/>
    </source>
</evidence>
<dbReference type="InterPro" id="IPR006426">
    <property type="entry name" value="Asn_synth_AEB"/>
</dbReference>
<evidence type="ECO:0000256" key="10">
    <source>
        <dbReference type="PIRSR" id="PIRSR001589-3"/>
    </source>
</evidence>
<dbReference type="Pfam" id="PF13537">
    <property type="entry name" value="GATase_7"/>
    <property type="match status" value="1"/>
</dbReference>
<evidence type="ECO:0000256" key="9">
    <source>
        <dbReference type="PIRSR" id="PIRSR001589-2"/>
    </source>
</evidence>
<evidence type="ECO:0000313" key="13">
    <source>
        <dbReference type="Proteomes" id="UP000288892"/>
    </source>
</evidence>
<dbReference type="PANTHER" id="PTHR43284">
    <property type="entry name" value="ASPARAGINE SYNTHETASE (GLUTAMINE-HYDROLYZING)"/>
    <property type="match status" value="1"/>
</dbReference>
<evidence type="ECO:0000256" key="2">
    <source>
        <dbReference type="ARBA" id="ARBA00005752"/>
    </source>
</evidence>
<evidence type="ECO:0000256" key="8">
    <source>
        <dbReference type="PIRSR" id="PIRSR001589-1"/>
    </source>
</evidence>
<feature type="domain" description="Glutamine amidotransferase type-2" evidence="11">
    <location>
        <begin position="2"/>
        <end position="213"/>
    </location>
</feature>
<dbReference type="NCBIfam" id="TIGR01536">
    <property type="entry name" value="asn_synth_AEB"/>
    <property type="match status" value="1"/>
</dbReference>
<keyword evidence="5 9" id="KW-0067">ATP-binding</keyword>
<dbReference type="EMBL" id="MTKS01000260">
    <property type="protein sequence ID" value="RWX50815.1"/>
    <property type="molecule type" value="Genomic_DNA"/>
</dbReference>
<evidence type="ECO:0000256" key="7">
    <source>
        <dbReference type="ARBA" id="ARBA00048741"/>
    </source>
</evidence>
<reference evidence="12 13" key="1">
    <citation type="submission" date="2017-01" db="EMBL/GenBank/DDBJ databases">
        <title>The cable genome- insights into the physiology and evolution of filamentous bacteria capable of sulfide oxidation via long distance electron transfer.</title>
        <authorList>
            <person name="Schreiber L."/>
            <person name="Bjerg J.T."/>
            <person name="Boggild A."/>
            <person name="Van De Vossenberg J."/>
            <person name="Meysman F."/>
            <person name="Nielsen L.P."/>
            <person name="Schramm A."/>
            <person name="Kjeldsen K.U."/>
        </authorList>
    </citation>
    <scope>NUCLEOTIDE SEQUENCE [LARGE SCALE GENOMIC DNA]</scope>
    <source>
        <strain evidence="12">A5</strain>
    </source>
</reference>
<dbReference type="Gene3D" id="3.60.20.10">
    <property type="entry name" value="Glutamine Phosphoribosylpyrophosphate, subunit 1, domain 1"/>
    <property type="match status" value="1"/>
</dbReference>
<dbReference type="InterPro" id="IPR033738">
    <property type="entry name" value="AsnB_N"/>
</dbReference>
<evidence type="ECO:0000256" key="5">
    <source>
        <dbReference type="ARBA" id="ARBA00022840"/>
    </source>
</evidence>
<comment type="catalytic activity">
    <reaction evidence="7">
        <text>L-aspartate + L-glutamine + ATP + H2O = L-asparagine + L-glutamate + AMP + diphosphate + H(+)</text>
        <dbReference type="Rhea" id="RHEA:12228"/>
        <dbReference type="ChEBI" id="CHEBI:15377"/>
        <dbReference type="ChEBI" id="CHEBI:15378"/>
        <dbReference type="ChEBI" id="CHEBI:29985"/>
        <dbReference type="ChEBI" id="CHEBI:29991"/>
        <dbReference type="ChEBI" id="CHEBI:30616"/>
        <dbReference type="ChEBI" id="CHEBI:33019"/>
        <dbReference type="ChEBI" id="CHEBI:58048"/>
        <dbReference type="ChEBI" id="CHEBI:58359"/>
        <dbReference type="ChEBI" id="CHEBI:456215"/>
        <dbReference type="EC" id="6.3.5.4"/>
    </reaction>
</comment>
<feature type="binding site" evidence="9">
    <location>
        <position position="288"/>
    </location>
    <ligand>
        <name>ATP</name>
        <dbReference type="ChEBI" id="CHEBI:30616"/>
    </ligand>
</feature>
<evidence type="ECO:0000256" key="4">
    <source>
        <dbReference type="ARBA" id="ARBA00022741"/>
    </source>
</evidence>
<keyword evidence="4 9" id="KW-0547">Nucleotide-binding</keyword>
<name>A0A444JCJ6_9BACT</name>
<keyword evidence="8" id="KW-0028">Amino-acid biosynthesis</keyword>
<protein>
    <recommendedName>
        <fullName evidence="3">asparagine synthase (glutamine-hydrolyzing)</fullName>
        <ecNumber evidence="3">6.3.5.4</ecNumber>
    </recommendedName>
</protein>
<organism evidence="12 13">
    <name type="scientific">Candidatus Electrothrix marina</name>
    <dbReference type="NCBI Taxonomy" id="1859130"/>
    <lineage>
        <taxon>Bacteria</taxon>
        <taxon>Pseudomonadati</taxon>
        <taxon>Thermodesulfobacteriota</taxon>
        <taxon>Desulfobulbia</taxon>
        <taxon>Desulfobulbales</taxon>
        <taxon>Desulfobulbaceae</taxon>
        <taxon>Candidatus Electrothrix</taxon>
    </lineage>
</organism>
<dbReference type="SUPFAM" id="SSF56235">
    <property type="entry name" value="N-terminal nucleophile aminohydrolases (Ntn hydrolases)"/>
    <property type="match status" value="1"/>
</dbReference>
<comment type="caution">
    <text evidence="12">The sequence shown here is derived from an EMBL/GenBank/DDBJ whole genome shotgun (WGS) entry which is preliminary data.</text>
</comment>
<dbReference type="GO" id="GO:0004066">
    <property type="term" value="F:asparagine synthase (glutamine-hydrolyzing) activity"/>
    <property type="evidence" value="ECO:0007669"/>
    <property type="project" value="UniProtKB-EC"/>
</dbReference>
<gene>
    <name evidence="12" type="ORF">VU01_12602</name>
</gene>
<dbReference type="Gene3D" id="3.40.50.620">
    <property type="entry name" value="HUPs"/>
    <property type="match status" value="1"/>
</dbReference>
<comment type="similarity">
    <text evidence="2">Belongs to the asparagine synthetase family.</text>
</comment>
<keyword evidence="13" id="KW-1185">Reference proteome</keyword>
<dbReference type="GO" id="GO:0006529">
    <property type="term" value="P:asparagine biosynthetic process"/>
    <property type="evidence" value="ECO:0007669"/>
    <property type="project" value="UniProtKB-KW"/>
</dbReference>
<dbReference type="Pfam" id="PF00733">
    <property type="entry name" value="Asn_synthase"/>
    <property type="match status" value="1"/>
</dbReference>
<sequence length="649" mass="74628">MCGICGEAGANFGYRVQPELIKRMCDSLTHRGPDDEGQFIREMVGLGQRRLSIIDLDTGRQPIANEDESVWVVLNGEIYNFQSLRRELKEKGHRFSTATDTEVIVHLYEEEGPACISRLRGMFAFALWDKNERLLMLGRDRLGKKPLFYTRLDQSLLFASESKALFQDPRLTKELNPEAVHDFLSFKFIPRQEDLFKGVYKLPPATYMIFQHGETALTKYWYLHYETDRKMSEEEAVAQSEELLAQSIRLRMISDVPIGAFLSSGLDSGMIVALMAGMSDTPVNSFSIGDTTQGFNELPHAAVIAERYKTNHRELVVQPEAVKILPDLIYHLDGPFADVPALPMYYVAKMAREDVKVVLTGDGGDESFGGYDRYIANQLLAHYRKFPESMRRWLIPFFLDMFREKTARKSLRQSLRWFNSMSLLPEEESYARGISFFSFENEQKEMLYSPALKSELAGVNSLDGILSRFADRTVDAPLNKMTFCDLSIRVPEYSCIKIDRITMMHGLEARSPFLDHKLIEFCATIPPNLKLKRFRRKYLLREIAKKYLPPEIIGLPKQGFGSPINTWLRGELKGFSNHLLRDTSLLVQHGLFNQQYINSLLDGHASEKINDGNRIWSLVNMEIWYRMHFGDRSPLEAKENLKDRFVGRL</sequence>
<dbReference type="InterPro" id="IPR017932">
    <property type="entry name" value="GATase_2_dom"/>
</dbReference>
<evidence type="ECO:0000256" key="3">
    <source>
        <dbReference type="ARBA" id="ARBA00012737"/>
    </source>
</evidence>
<dbReference type="AlphaFoldDB" id="A0A444JCJ6"/>
<dbReference type="CDD" id="cd01991">
    <property type="entry name" value="Asn_synthase_B_C"/>
    <property type="match status" value="1"/>
</dbReference>
<feature type="binding site" evidence="9">
    <location>
        <position position="100"/>
    </location>
    <ligand>
        <name>L-glutamine</name>
        <dbReference type="ChEBI" id="CHEBI:58359"/>
    </ligand>
</feature>
<dbReference type="Proteomes" id="UP000288892">
    <property type="component" value="Unassembled WGS sequence"/>
</dbReference>
<dbReference type="InterPro" id="IPR051786">
    <property type="entry name" value="ASN_synthetase/amidase"/>
</dbReference>
<evidence type="ECO:0000256" key="6">
    <source>
        <dbReference type="ARBA" id="ARBA00022962"/>
    </source>
</evidence>
<dbReference type="PIRSF" id="PIRSF001589">
    <property type="entry name" value="Asn_synthetase_glu-h"/>
    <property type="match status" value="1"/>
</dbReference>
<dbReference type="InterPro" id="IPR001962">
    <property type="entry name" value="Asn_synthase"/>
</dbReference>
<evidence type="ECO:0000313" key="12">
    <source>
        <dbReference type="EMBL" id="RWX50815.1"/>
    </source>
</evidence>
<dbReference type="CDD" id="cd00712">
    <property type="entry name" value="AsnB"/>
    <property type="match status" value="1"/>
</dbReference>
<dbReference type="GO" id="GO:0005829">
    <property type="term" value="C:cytosol"/>
    <property type="evidence" value="ECO:0007669"/>
    <property type="project" value="TreeGrafter"/>
</dbReference>